<keyword evidence="3" id="KW-1185">Reference proteome</keyword>
<reference evidence="3" key="1">
    <citation type="journal article" date="2019" name="Int. J. Syst. Evol. Microbiol.">
        <title>The Global Catalogue of Microorganisms (GCM) 10K type strain sequencing project: providing services to taxonomists for standard genome sequencing and annotation.</title>
        <authorList>
            <consortium name="The Broad Institute Genomics Platform"/>
            <consortium name="The Broad Institute Genome Sequencing Center for Infectious Disease"/>
            <person name="Wu L."/>
            <person name="Ma J."/>
        </authorList>
    </citation>
    <scope>NUCLEOTIDE SEQUENCE [LARGE SCALE GENOMIC DNA]</scope>
    <source>
        <strain evidence="3">CCUG 56401</strain>
    </source>
</reference>
<comment type="caution">
    <text evidence="2">The sequence shown here is derived from an EMBL/GenBank/DDBJ whole genome shotgun (WGS) entry which is preliminary data.</text>
</comment>
<dbReference type="InterPro" id="IPR027417">
    <property type="entry name" value="P-loop_NTPase"/>
</dbReference>
<dbReference type="RefSeq" id="WP_263247673.1">
    <property type="nucleotide sequence ID" value="NZ_BAABLT010000017.1"/>
</dbReference>
<evidence type="ECO:0000256" key="1">
    <source>
        <dbReference type="SAM" id="MobiDB-lite"/>
    </source>
</evidence>
<proteinExistence type="predicted"/>
<evidence type="ECO:0000313" key="3">
    <source>
        <dbReference type="Proteomes" id="UP001597018"/>
    </source>
</evidence>
<dbReference type="PANTHER" id="PTHR47691">
    <property type="entry name" value="REGULATOR-RELATED"/>
    <property type="match status" value="1"/>
</dbReference>
<dbReference type="SUPFAM" id="SSF52540">
    <property type="entry name" value="P-loop containing nucleoside triphosphate hydrolases"/>
    <property type="match status" value="1"/>
</dbReference>
<dbReference type="Gene3D" id="1.25.40.10">
    <property type="entry name" value="Tetratricopeptide repeat domain"/>
    <property type="match status" value="1"/>
</dbReference>
<gene>
    <name evidence="2" type="ORF">ACFQ16_11725</name>
</gene>
<dbReference type="Proteomes" id="UP001597018">
    <property type="component" value="Unassembled WGS sequence"/>
</dbReference>
<dbReference type="InterPro" id="IPR011990">
    <property type="entry name" value="TPR-like_helical_dom_sf"/>
</dbReference>
<dbReference type="SMART" id="SM00028">
    <property type="entry name" value="TPR"/>
    <property type="match status" value="3"/>
</dbReference>
<dbReference type="Pfam" id="PF13424">
    <property type="entry name" value="TPR_12"/>
    <property type="match status" value="1"/>
</dbReference>
<name>A0ABW3FUJ2_9PSEU</name>
<organism evidence="2 3">
    <name type="scientific">Saccharopolyspora rosea</name>
    <dbReference type="NCBI Taxonomy" id="524884"/>
    <lineage>
        <taxon>Bacteria</taxon>
        <taxon>Bacillati</taxon>
        <taxon>Actinomycetota</taxon>
        <taxon>Actinomycetes</taxon>
        <taxon>Pseudonocardiales</taxon>
        <taxon>Pseudonocardiaceae</taxon>
        <taxon>Saccharopolyspora</taxon>
    </lineage>
</organism>
<protein>
    <submittedName>
        <fullName evidence="2">Tetratricopeptide repeat protein</fullName>
    </submittedName>
</protein>
<feature type="region of interest" description="Disordered" evidence="1">
    <location>
        <begin position="18"/>
        <end position="40"/>
    </location>
</feature>
<dbReference type="SUPFAM" id="SSF48452">
    <property type="entry name" value="TPR-like"/>
    <property type="match status" value="1"/>
</dbReference>
<sequence length="685" mass="75104">MNRFDGRAHSVVQAGQIGGDVHIHPPDQPKPPPQLVPPPTRVYTNNERQLAEIAEALRPGEDGDRHCPVVVVQGPPGGGKSATAYQWIDQHRGHYPDGLFYAPLAGAESGREGEILRDFLVAVGYRREEVPESYHARSDWFRSWTTGKRVAVVVDDAVTAAQVRALRPGFGGSALLVTAAAPLGALRVDETARFVELDPMSPESARLLLRRILGERDPRPGAEPEEFDALVGLCDGSTIALCVCGALLAQRPDWPVARLVRDLSREERRLAVLSRDEDLSVTSVLNTAVARLDERTRRLYAAFGQHPGSGDVGVEALVAALGEDADDVRDRLDELVDARLVQQTSDRYFVFGLVRDHSRTHCGGEAPGIRRRFEEFYLRGALAAGHAVRPGRGWLERLWPQLSLGDPPADPEAWLESERVALRALAARLAADGDVDACRLAVALWPYQDRAKHLDDMDAVNQDAADVAAAHDMPFARGLALVQRGFALRHRGDLDKAAEVLSDAVELARAHGPRDLEATAVESLGLVERELGKVDEARELLERNLAMAREIDDERRLALARMHLGSVAEASAAVELLDEAERSFAESEPENLAKTRLWRGMRRVELRQLDAARTDLDAALEHARSAKRGAFLEAQAWSALGEWAEAAGDRAAAAEHYGRAEAINRTWGFLPQAERVRARRDGLDG</sequence>
<feature type="compositionally biased region" description="Pro residues" evidence="1">
    <location>
        <begin position="28"/>
        <end position="40"/>
    </location>
</feature>
<evidence type="ECO:0000313" key="2">
    <source>
        <dbReference type="EMBL" id="MFD0920411.1"/>
    </source>
</evidence>
<dbReference type="Gene3D" id="3.40.50.300">
    <property type="entry name" value="P-loop containing nucleotide triphosphate hydrolases"/>
    <property type="match status" value="1"/>
</dbReference>
<dbReference type="InterPro" id="IPR019734">
    <property type="entry name" value="TPR_rpt"/>
</dbReference>
<accession>A0ABW3FUJ2</accession>
<dbReference type="PANTHER" id="PTHR47691:SF3">
    <property type="entry name" value="HTH-TYPE TRANSCRIPTIONAL REGULATOR RV0890C-RELATED"/>
    <property type="match status" value="1"/>
</dbReference>
<dbReference type="EMBL" id="JBHTIW010000006">
    <property type="protein sequence ID" value="MFD0920411.1"/>
    <property type="molecule type" value="Genomic_DNA"/>
</dbReference>